<dbReference type="InterPro" id="IPR032675">
    <property type="entry name" value="LRR_dom_sf"/>
</dbReference>
<sequence length="497" mass="55560">MTRTPPSPEEVRACQEIASLQALILDANTALVAAEERAFALRARRAPIKRVPDDILLEIFHAGAVDLGMSYDKGGIRMEPFQVLIAAVCRHWKSLAHGTPSLWSRIRIQRPCDTDSARLHLWLRLSHPTTLSFVVTSLWQGFTPFQNEQLKALLRHIAPRLLYLRIDQDVDMCREILLDITDKAIRLERVVLSQYQWGRNHSSARSSPSPFSGPLGATSSPPTITSFSGPPVLLPLFFTSVLRHLDIYFPDRQPYSRGGASEFFSMLGDCKSLVSLRLGNCGFQEAPSHGAQIPALLELTTIEVTYLMDSRILAWIANMLAPRLSNLTLGCAELDFTAVVVNGWDSDRREESFWEGVKDLLEGDKALLFSRHAQLDFVEVRSRLSNSADALQSIAVLEAARLPHLRCFTWGSLPTQGMQMVASDGQSNAGKDKGAALQRFARAYQALGLPLTSITVYHPLRPTDKFNANYMPEIVSEDFLESYDTSTFLDNWGWGRF</sequence>
<evidence type="ECO:0000313" key="2">
    <source>
        <dbReference type="Proteomes" id="UP000076738"/>
    </source>
</evidence>
<dbReference type="SUPFAM" id="SSF81383">
    <property type="entry name" value="F-box domain"/>
    <property type="match status" value="1"/>
</dbReference>
<dbReference type="InterPro" id="IPR036047">
    <property type="entry name" value="F-box-like_dom_sf"/>
</dbReference>
<dbReference type="OrthoDB" id="3365698at2759"/>
<accession>A0A167ISP0</accession>
<gene>
    <name evidence="1" type="ORF">CALVIDRAFT_290964</name>
</gene>
<dbReference type="Gene3D" id="1.20.1280.50">
    <property type="match status" value="1"/>
</dbReference>
<dbReference type="Proteomes" id="UP000076738">
    <property type="component" value="Unassembled WGS sequence"/>
</dbReference>
<name>A0A167ISP0_CALVF</name>
<reference evidence="1 2" key="1">
    <citation type="journal article" date="2016" name="Mol. Biol. Evol.">
        <title>Comparative Genomics of Early-Diverging Mushroom-Forming Fungi Provides Insights into the Origins of Lignocellulose Decay Capabilities.</title>
        <authorList>
            <person name="Nagy L.G."/>
            <person name="Riley R."/>
            <person name="Tritt A."/>
            <person name="Adam C."/>
            <person name="Daum C."/>
            <person name="Floudas D."/>
            <person name="Sun H."/>
            <person name="Yadav J.S."/>
            <person name="Pangilinan J."/>
            <person name="Larsson K.H."/>
            <person name="Matsuura K."/>
            <person name="Barry K."/>
            <person name="Labutti K."/>
            <person name="Kuo R."/>
            <person name="Ohm R.A."/>
            <person name="Bhattacharya S.S."/>
            <person name="Shirouzu T."/>
            <person name="Yoshinaga Y."/>
            <person name="Martin F.M."/>
            <person name="Grigoriev I.V."/>
            <person name="Hibbett D.S."/>
        </authorList>
    </citation>
    <scope>NUCLEOTIDE SEQUENCE [LARGE SCALE GENOMIC DNA]</scope>
    <source>
        <strain evidence="1 2">TUFC12733</strain>
    </source>
</reference>
<organism evidence="1 2">
    <name type="scientific">Calocera viscosa (strain TUFC12733)</name>
    <dbReference type="NCBI Taxonomy" id="1330018"/>
    <lineage>
        <taxon>Eukaryota</taxon>
        <taxon>Fungi</taxon>
        <taxon>Dikarya</taxon>
        <taxon>Basidiomycota</taxon>
        <taxon>Agaricomycotina</taxon>
        <taxon>Dacrymycetes</taxon>
        <taxon>Dacrymycetales</taxon>
        <taxon>Dacrymycetaceae</taxon>
        <taxon>Calocera</taxon>
    </lineage>
</organism>
<keyword evidence="2" id="KW-1185">Reference proteome</keyword>
<evidence type="ECO:0000313" key="1">
    <source>
        <dbReference type="EMBL" id="KZO92916.1"/>
    </source>
</evidence>
<proteinExistence type="predicted"/>
<dbReference type="EMBL" id="KV417306">
    <property type="protein sequence ID" value="KZO92916.1"/>
    <property type="molecule type" value="Genomic_DNA"/>
</dbReference>
<protein>
    <submittedName>
        <fullName evidence="1">Uncharacterized protein</fullName>
    </submittedName>
</protein>
<dbReference type="Gene3D" id="3.80.10.10">
    <property type="entry name" value="Ribonuclease Inhibitor"/>
    <property type="match status" value="1"/>
</dbReference>
<dbReference type="STRING" id="1330018.A0A167ISP0"/>
<dbReference type="AlphaFoldDB" id="A0A167ISP0"/>